<name>A0ABW2SEW0_9BURK</name>
<organism evidence="2 3">
    <name type="scientific">Hydrogenophaga defluvii</name>
    <dbReference type="NCBI Taxonomy" id="249410"/>
    <lineage>
        <taxon>Bacteria</taxon>
        <taxon>Pseudomonadati</taxon>
        <taxon>Pseudomonadota</taxon>
        <taxon>Betaproteobacteria</taxon>
        <taxon>Burkholderiales</taxon>
        <taxon>Comamonadaceae</taxon>
        <taxon>Hydrogenophaga</taxon>
    </lineage>
</organism>
<dbReference type="Proteomes" id="UP001596457">
    <property type="component" value="Unassembled WGS sequence"/>
</dbReference>
<reference evidence="3" key="1">
    <citation type="journal article" date="2019" name="Int. J. Syst. Evol. Microbiol.">
        <title>The Global Catalogue of Microorganisms (GCM) 10K type strain sequencing project: providing services to taxonomists for standard genome sequencing and annotation.</title>
        <authorList>
            <consortium name="The Broad Institute Genomics Platform"/>
            <consortium name="The Broad Institute Genome Sequencing Center for Infectious Disease"/>
            <person name="Wu L."/>
            <person name="Ma J."/>
        </authorList>
    </citation>
    <scope>NUCLEOTIDE SEQUENCE [LARGE SCALE GENOMIC DNA]</scope>
    <source>
        <strain evidence="3">CCUG 53903</strain>
    </source>
</reference>
<dbReference type="SUPFAM" id="SSF89447">
    <property type="entry name" value="AbrB/MazE/MraZ-like"/>
    <property type="match status" value="1"/>
</dbReference>
<sequence>MSTATLTSKGQITIPAEVRHELKVDAGDRVEFVQIAPGRYEFVAATSEVTALKGMFGVAKKAVTIESMNAAIAQRGAAAR</sequence>
<dbReference type="InterPro" id="IPR007159">
    <property type="entry name" value="SpoVT-AbrB_dom"/>
</dbReference>
<dbReference type="NCBIfam" id="TIGR01439">
    <property type="entry name" value="lp_hng_hel_AbrB"/>
    <property type="match status" value="1"/>
</dbReference>
<keyword evidence="3" id="KW-1185">Reference proteome</keyword>
<dbReference type="Gene3D" id="2.10.260.10">
    <property type="match status" value="1"/>
</dbReference>
<keyword evidence="2" id="KW-0238">DNA-binding</keyword>
<evidence type="ECO:0000313" key="2">
    <source>
        <dbReference type="EMBL" id="MFC7462055.1"/>
    </source>
</evidence>
<evidence type="ECO:0000259" key="1">
    <source>
        <dbReference type="SMART" id="SM00966"/>
    </source>
</evidence>
<dbReference type="EMBL" id="JBHTBZ010000051">
    <property type="protein sequence ID" value="MFC7462055.1"/>
    <property type="molecule type" value="Genomic_DNA"/>
</dbReference>
<dbReference type="Pfam" id="PF04014">
    <property type="entry name" value="MazE_antitoxin"/>
    <property type="match status" value="1"/>
</dbReference>
<dbReference type="InterPro" id="IPR037914">
    <property type="entry name" value="SpoVT-AbrB_sf"/>
</dbReference>
<dbReference type="RefSeq" id="WP_003049911.1">
    <property type="nucleotide sequence ID" value="NZ_JBHTBZ010000051.1"/>
</dbReference>
<dbReference type="SMART" id="SM00966">
    <property type="entry name" value="SpoVT_AbrB"/>
    <property type="match status" value="1"/>
</dbReference>
<accession>A0ABW2SEW0</accession>
<evidence type="ECO:0000313" key="3">
    <source>
        <dbReference type="Proteomes" id="UP001596457"/>
    </source>
</evidence>
<protein>
    <submittedName>
        <fullName evidence="2">AbrB/MazE/SpoVT family DNA-binding domain-containing protein</fullName>
    </submittedName>
</protein>
<proteinExistence type="predicted"/>
<gene>
    <name evidence="2" type="ORF">ACFQU0_16625</name>
</gene>
<dbReference type="GO" id="GO:0003677">
    <property type="term" value="F:DNA binding"/>
    <property type="evidence" value="ECO:0007669"/>
    <property type="project" value="UniProtKB-KW"/>
</dbReference>
<comment type="caution">
    <text evidence="2">The sequence shown here is derived from an EMBL/GenBank/DDBJ whole genome shotgun (WGS) entry which is preliminary data.</text>
</comment>
<feature type="domain" description="SpoVT-AbrB" evidence="1">
    <location>
        <begin position="4"/>
        <end position="50"/>
    </location>
</feature>